<proteinExistence type="predicted"/>
<evidence type="ECO:0000259" key="4">
    <source>
        <dbReference type="Pfam" id="PF15037"/>
    </source>
</evidence>
<protein>
    <submittedName>
        <fullName evidence="6">Uncharacterized protein il17rel</fullName>
    </submittedName>
</protein>
<evidence type="ECO:0000256" key="2">
    <source>
        <dbReference type="SAM" id="Phobius"/>
    </source>
</evidence>
<dbReference type="KEGG" id="char:116224082"/>
<keyword evidence="1 3" id="KW-0732">Signal</keyword>
<dbReference type="Proteomes" id="UP000515152">
    <property type="component" value="Chromosome 16"/>
</dbReference>
<evidence type="ECO:0000313" key="6">
    <source>
        <dbReference type="RefSeq" id="XP_031438619.1"/>
    </source>
</evidence>
<gene>
    <name evidence="6" type="primary">il17rel</name>
</gene>
<dbReference type="RefSeq" id="XP_031438619.1">
    <property type="nucleotide sequence ID" value="XM_031582759.1"/>
</dbReference>
<dbReference type="PANTHER" id="PTHR15583">
    <property type="entry name" value="INTERLEUKIN-17 RECEPTOR"/>
    <property type="match status" value="1"/>
</dbReference>
<evidence type="ECO:0000313" key="5">
    <source>
        <dbReference type="Proteomes" id="UP000515152"/>
    </source>
</evidence>
<sequence>MRSALLMLMCLHSCVSHGYRIENIQQCGAHCNKGLLCKSKRSFSFARCKKPPKGLQDNVFLNMSVSTVMKCEGRQQCSPFLQVSSTLLMNEHVKGISMCTMAAGMMERCRTLRFPKAALKRLSARQVEVQDNCFEVGVGQDLRVTLKTLPEFCNSSVSKTHNVPGCSHVDLQGNVPECIAGKITYQLDSDRRELSVSVTDMLENTDYNLRLCHKGYLCRGTGAYELLKKEDPVKNAVLQYARPLPCLCIEGWSSVFDAPRIQVCPFKNNMEELWSGVAFDSVQQILSWEPACQTEVVVTLCQKTGESVCQNLADASQSVTKGKVLFSTVDPHPQLCMKFTTKTASWIKCPFAGSNFTAWDIGVVMENVTPRLLVTSKIRPTLSLSVCRRTGPVACEEHNDVITFTAVKYQSLVPNLSLSMCAPNCCIQARRVDVKYAAIVLHCDFRFTATGEAPGSVRSGPPWESACFIAPAVGVLTALLVAILMLGTALTTIIVYQNQCGAKICHDISASQHNAAQCSTSVHWPSPGSVNASSAHNTLPPTHYHYPAFEDIPNLENNEKTNLLNWVKKDSTV</sequence>
<dbReference type="AlphaFoldDB" id="A0A6P8GHJ2"/>
<dbReference type="InterPro" id="IPR027841">
    <property type="entry name" value="IL-17_rcpt_C/E_N"/>
</dbReference>
<feature type="transmembrane region" description="Helical" evidence="2">
    <location>
        <begin position="468"/>
        <end position="496"/>
    </location>
</feature>
<evidence type="ECO:0000256" key="1">
    <source>
        <dbReference type="ARBA" id="ARBA00022729"/>
    </source>
</evidence>
<accession>A0A6P8GHJ2</accession>
<dbReference type="PANTHER" id="PTHR15583:SF10">
    <property type="entry name" value="INTERLEUKIN-17 RECEPTOR E-LIKE-RELATED"/>
    <property type="match status" value="1"/>
</dbReference>
<keyword evidence="5" id="KW-1185">Reference proteome</keyword>
<dbReference type="CTD" id="400935"/>
<name>A0A6P8GHJ2_CLUHA</name>
<keyword evidence="2" id="KW-0812">Transmembrane</keyword>
<feature type="chain" id="PRO_5027849510" evidence="3">
    <location>
        <begin position="19"/>
        <end position="573"/>
    </location>
</feature>
<organism evidence="5 6">
    <name type="scientific">Clupea harengus</name>
    <name type="common">Atlantic herring</name>
    <dbReference type="NCBI Taxonomy" id="7950"/>
    <lineage>
        <taxon>Eukaryota</taxon>
        <taxon>Metazoa</taxon>
        <taxon>Chordata</taxon>
        <taxon>Craniata</taxon>
        <taxon>Vertebrata</taxon>
        <taxon>Euteleostomi</taxon>
        <taxon>Actinopterygii</taxon>
        <taxon>Neopterygii</taxon>
        <taxon>Teleostei</taxon>
        <taxon>Clupei</taxon>
        <taxon>Clupeiformes</taxon>
        <taxon>Clupeoidei</taxon>
        <taxon>Clupeidae</taxon>
        <taxon>Clupea</taxon>
    </lineage>
</organism>
<dbReference type="GO" id="GO:0030368">
    <property type="term" value="F:interleukin-17 receptor activity"/>
    <property type="evidence" value="ECO:0007669"/>
    <property type="project" value="InterPro"/>
</dbReference>
<dbReference type="Pfam" id="PF15037">
    <property type="entry name" value="IL17_R_N"/>
    <property type="match status" value="1"/>
</dbReference>
<evidence type="ECO:0000256" key="3">
    <source>
        <dbReference type="SAM" id="SignalP"/>
    </source>
</evidence>
<feature type="signal peptide" evidence="3">
    <location>
        <begin position="1"/>
        <end position="18"/>
    </location>
</feature>
<dbReference type="InterPro" id="IPR039465">
    <property type="entry name" value="IL-17_rcpt-like"/>
</dbReference>
<feature type="domain" description="Interleukin-17 receptor C/E N-terminal" evidence="4">
    <location>
        <begin position="107"/>
        <end position="370"/>
    </location>
</feature>
<keyword evidence="2" id="KW-1133">Transmembrane helix</keyword>
<reference evidence="6" key="1">
    <citation type="submission" date="2025-08" db="UniProtKB">
        <authorList>
            <consortium name="RefSeq"/>
        </authorList>
    </citation>
    <scope>IDENTIFICATION</scope>
</reference>
<dbReference type="GeneID" id="116224082"/>
<dbReference type="OrthoDB" id="9877324at2759"/>
<keyword evidence="2" id="KW-0472">Membrane</keyword>